<dbReference type="PANTHER" id="PTHR11079">
    <property type="entry name" value="CYTOSINE DEAMINASE FAMILY MEMBER"/>
    <property type="match status" value="1"/>
</dbReference>
<feature type="region of interest" description="Disordered" evidence="9">
    <location>
        <begin position="44"/>
        <end position="73"/>
    </location>
</feature>
<evidence type="ECO:0000256" key="6">
    <source>
        <dbReference type="ARBA" id="ARBA00022801"/>
    </source>
</evidence>
<evidence type="ECO:0000259" key="10">
    <source>
        <dbReference type="PROSITE" id="PS51747"/>
    </source>
</evidence>
<dbReference type="GO" id="GO:0002100">
    <property type="term" value="P:tRNA wobble adenosine to inosine editing"/>
    <property type="evidence" value="ECO:0007669"/>
    <property type="project" value="InterPro"/>
</dbReference>
<dbReference type="PROSITE" id="PS51747">
    <property type="entry name" value="CYT_DCMP_DEAMINASES_2"/>
    <property type="match status" value="1"/>
</dbReference>
<evidence type="ECO:0000256" key="7">
    <source>
        <dbReference type="ARBA" id="ARBA00022833"/>
    </source>
</evidence>
<evidence type="ECO:0000256" key="9">
    <source>
        <dbReference type="SAM" id="MobiDB-lite"/>
    </source>
</evidence>
<sequence length="315" mass="35294">MALLERAFHGIHSVRQLPLQSTRCLSSSCSRLACSRIQQPLLSETGEVEDKKEDSPSSPKEIHHTLHATPKRGRCRGKISNVCNDTQTDGEDDEIFMQEALCEAQKAAAVGEVPVGAVLVSQGRIIARAHNCVEREKDPTAHAEMVCIRNTARHLGSWRLLDSTLYVTLEPCPMCAGAILQARVGKVVWGTRNPLLGADGSWVSLFPRHALTNNCEHQLVDSVSNSVIQGKGLVHPFNPDIEVRGGVLANDCSKVMKDFFRQRRKDPKRARTTSHSFLSRIIHVIQSAVHMILSFISRWGFYRMVLRQLRWIQRH</sequence>
<dbReference type="Proteomes" id="UP000825935">
    <property type="component" value="Chromosome 9"/>
</dbReference>
<protein>
    <recommendedName>
        <fullName evidence="3">tRNA(adenine(34)) deaminase</fullName>
        <ecNumber evidence="3">3.5.4.33</ecNumber>
    </recommendedName>
</protein>
<evidence type="ECO:0000313" key="11">
    <source>
        <dbReference type="EMBL" id="KAH7429689.1"/>
    </source>
</evidence>
<dbReference type="Gene3D" id="3.40.140.10">
    <property type="entry name" value="Cytidine Deaminase, domain 2"/>
    <property type="match status" value="1"/>
</dbReference>
<keyword evidence="12" id="KW-1185">Reference proteome</keyword>
<evidence type="ECO:0000256" key="8">
    <source>
        <dbReference type="ARBA" id="ARBA00048045"/>
    </source>
</evidence>
<feature type="compositionally biased region" description="Basic and acidic residues" evidence="9">
    <location>
        <begin position="48"/>
        <end position="64"/>
    </location>
</feature>
<dbReference type="Pfam" id="PF00383">
    <property type="entry name" value="dCMP_cyt_deam_1"/>
    <property type="match status" value="1"/>
</dbReference>
<keyword evidence="4" id="KW-0819">tRNA processing</keyword>
<dbReference type="HAMAP" id="MF_00972">
    <property type="entry name" value="tRNA_aden_deaminase"/>
    <property type="match status" value="1"/>
</dbReference>
<dbReference type="EMBL" id="CM035414">
    <property type="protein sequence ID" value="KAH7429689.1"/>
    <property type="molecule type" value="Genomic_DNA"/>
</dbReference>
<keyword evidence="6" id="KW-0378">Hydrolase</keyword>
<dbReference type="GO" id="GO:0009507">
    <property type="term" value="C:chloroplast"/>
    <property type="evidence" value="ECO:0007669"/>
    <property type="project" value="TreeGrafter"/>
</dbReference>
<keyword evidence="5" id="KW-0479">Metal-binding</keyword>
<dbReference type="OrthoDB" id="408702at2759"/>
<evidence type="ECO:0000313" key="12">
    <source>
        <dbReference type="Proteomes" id="UP000825935"/>
    </source>
</evidence>
<dbReference type="InterPro" id="IPR002125">
    <property type="entry name" value="CMP_dCMP_dom"/>
</dbReference>
<dbReference type="EC" id="3.5.4.33" evidence="3"/>
<dbReference type="CDD" id="cd01285">
    <property type="entry name" value="nucleoside_deaminase"/>
    <property type="match status" value="1"/>
</dbReference>
<reference evidence="11" key="1">
    <citation type="submission" date="2021-08" db="EMBL/GenBank/DDBJ databases">
        <title>WGS assembly of Ceratopteris richardii.</title>
        <authorList>
            <person name="Marchant D.B."/>
            <person name="Chen G."/>
            <person name="Jenkins J."/>
            <person name="Shu S."/>
            <person name="Leebens-Mack J."/>
            <person name="Grimwood J."/>
            <person name="Schmutz J."/>
            <person name="Soltis P."/>
            <person name="Soltis D."/>
            <person name="Chen Z.-H."/>
        </authorList>
    </citation>
    <scope>NUCLEOTIDE SEQUENCE</scope>
    <source>
        <strain evidence="11">Whitten #5841</strain>
        <tissue evidence="11">Leaf</tissue>
    </source>
</reference>
<dbReference type="GO" id="GO:0052717">
    <property type="term" value="F:tRNA-specific adenosine-34 deaminase activity"/>
    <property type="evidence" value="ECO:0007669"/>
    <property type="project" value="UniProtKB-EC"/>
</dbReference>
<dbReference type="GO" id="GO:0046872">
    <property type="term" value="F:metal ion binding"/>
    <property type="evidence" value="ECO:0007669"/>
    <property type="project" value="UniProtKB-KW"/>
</dbReference>
<feature type="domain" description="CMP/dCMP-type deaminase" evidence="10">
    <location>
        <begin position="91"/>
        <end position="213"/>
    </location>
</feature>
<comment type="subunit">
    <text evidence="2">Homodimer.</text>
</comment>
<dbReference type="FunFam" id="3.40.140.10:FF:000005">
    <property type="entry name" value="tRNA-specific adenosine deaminase"/>
    <property type="match status" value="1"/>
</dbReference>
<keyword evidence="7" id="KW-0862">Zinc</keyword>
<gene>
    <name evidence="11" type="ORF">KP509_09G061600</name>
</gene>
<organism evidence="11 12">
    <name type="scientific">Ceratopteris richardii</name>
    <name type="common">Triangle waterfern</name>
    <dbReference type="NCBI Taxonomy" id="49495"/>
    <lineage>
        <taxon>Eukaryota</taxon>
        <taxon>Viridiplantae</taxon>
        <taxon>Streptophyta</taxon>
        <taxon>Embryophyta</taxon>
        <taxon>Tracheophyta</taxon>
        <taxon>Polypodiopsida</taxon>
        <taxon>Polypodiidae</taxon>
        <taxon>Polypodiales</taxon>
        <taxon>Pteridineae</taxon>
        <taxon>Pteridaceae</taxon>
        <taxon>Parkerioideae</taxon>
        <taxon>Ceratopteris</taxon>
    </lineage>
</organism>
<accession>A0A8T2UB15</accession>
<comment type="catalytic activity">
    <reaction evidence="8">
        <text>adenosine(34) in tRNA + H2O + H(+) = inosine(34) in tRNA + NH4(+)</text>
        <dbReference type="Rhea" id="RHEA:43168"/>
        <dbReference type="Rhea" id="RHEA-COMP:10373"/>
        <dbReference type="Rhea" id="RHEA-COMP:10374"/>
        <dbReference type="ChEBI" id="CHEBI:15377"/>
        <dbReference type="ChEBI" id="CHEBI:15378"/>
        <dbReference type="ChEBI" id="CHEBI:28938"/>
        <dbReference type="ChEBI" id="CHEBI:74411"/>
        <dbReference type="ChEBI" id="CHEBI:82852"/>
        <dbReference type="EC" id="3.5.4.33"/>
    </reaction>
</comment>
<evidence type="ECO:0000256" key="5">
    <source>
        <dbReference type="ARBA" id="ARBA00022723"/>
    </source>
</evidence>
<comment type="cofactor">
    <cofactor evidence="1">
        <name>Zn(2+)</name>
        <dbReference type="ChEBI" id="CHEBI:29105"/>
    </cofactor>
</comment>
<evidence type="ECO:0000256" key="1">
    <source>
        <dbReference type="ARBA" id="ARBA00001947"/>
    </source>
</evidence>
<evidence type="ECO:0000256" key="3">
    <source>
        <dbReference type="ARBA" id="ARBA00012740"/>
    </source>
</evidence>
<dbReference type="InterPro" id="IPR028883">
    <property type="entry name" value="tRNA_aden_deaminase"/>
</dbReference>
<dbReference type="PANTHER" id="PTHR11079:SF179">
    <property type="entry name" value="TRNA(ADENINE(34)) DEAMINASE, CHLOROPLASTIC"/>
    <property type="match status" value="1"/>
</dbReference>
<comment type="caution">
    <text evidence="11">The sequence shown here is derived from an EMBL/GenBank/DDBJ whole genome shotgun (WGS) entry which is preliminary data.</text>
</comment>
<evidence type="ECO:0000256" key="4">
    <source>
        <dbReference type="ARBA" id="ARBA00022694"/>
    </source>
</evidence>
<proteinExistence type="inferred from homology"/>
<dbReference type="AlphaFoldDB" id="A0A8T2UB15"/>
<dbReference type="SUPFAM" id="SSF53927">
    <property type="entry name" value="Cytidine deaminase-like"/>
    <property type="match status" value="1"/>
</dbReference>
<dbReference type="InterPro" id="IPR016193">
    <property type="entry name" value="Cytidine_deaminase-like"/>
</dbReference>
<name>A0A8T2UB15_CERRI</name>
<evidence type="ECO:0000256" key="2">
    <source>
        <dbReference type="ARBA" id="ARBA00011738"/>
    </source>
</evidence>